<sequence length="374" mass="42734">MEAISPVSRFVIKRREKITALPLYYSGYLLKKYIGEKDFKRFFGEIRGSTIFLYADDTLDTYSERVELQNLLAMDTTKTKTNLTIFTLTLLHEEIQLKIDNPDTAEEWRGFIMTVAKLEIPRSLQLLPGQMLRLEEVLEKERQRTAPSLQPITSDPSCLQHCLRPHSPSGSTETYDDVVSAFPPCFFSVSRHEAEEMLAQNPKNGNIILRPSNDNVNYAITVMQAFNSGPVMKHYKVRSEKSGYVIELDEPVTVPSLNDVIDHFVKIASLYLRPYSQAEDYDTRIEVPFNSPVSQLRPPMARVAPRICTELAPPVTTSRPLPKKPLEEENEYLDPDILEKDSGVLDEKLPQTGQRNHRQAAGWEGKEFIKTTHF</sequence>
<evidence type="ECO:0000256" key="2">
    <source>
        <dbReference type="ARBA" id="ARBA00022999"/>
    </source>
</evidence>
<dbReference type="GO" id="GO:0019901">
    <property type="term" value="F:protein kinase binding"/>
    <property type="evidence" value="ECO:0007669"/>
    <property type="project" value="TreeGrafter"/>
</dbReference>
<evidence type="ECO:0008006" key="9">
    <source>
        <dbReference type="Google" id="ProtNLM"/>
    </source>
</evidence>
<feature type="domain" description="PH" evidence="6">
    <location>
        <begin position="22"/>
        <end position="117"/>
    </location>
</feature>
<protein>
    <recommendedName>
        <fullName evidence="9">SH2 domain-containing protein</fullName>
    </recommendedName>
</protein>
<organism evidence="7 8">
    <name type="scientific">Anguilla anguilla</name>
    <name type="common">European freshwater eel</name>
    <name type="synonym">Muraena anguilla</name>
    <dbReference type="NCBI Taxonomy" id="7936"/>
    <lineage>
        <taxon>Eukaryota</taxon>
        <taxon>Metazoa</taxon>
        <taxon>Chordata</taxon>
        <taxon>Craniata</taxon>
        <taxon>Vertebrata</taxon>
        <taxon>Euteleostomi</taxon>
        <taxon>Actinopterygii</taxon>
        <taxon>Neopterygii</taxon>
        <taxon>Teleostei</taxon>
        <taxon>Anguilliformes</taxon>
        <taxon>Anguillidae</taxon>
        <taxon>Anguilla</taxon>
    </lineage>
</organism>
<dbReference type="PROSITE" id="PS50001">
    <property type="entry name" value="SH2"/>
    <property type="match status" value="1"/>
</dbReference>
<evidence type="ECO:0000256" key="1">
    <source>
        <dbReference type="ARBA" id="ARBA00022553"/>
    </source>
</evidence>
<dbReference type="EMBL" id="JAFIRN010000007">
    <property type="protein sequence ID" value="KAG5845278.1"/>
    <property type="molecule type" value="Genomic_DNA"/>
</dbReference>
<dbReference type="Proteomes" id="UP001044222">
    <property type="component" value="Chromosome 7"/>
</dbReference>
<dbReference type="GO" id="GO:0007169">
    <property type="term" value="P:cell surface receptor protein tyrosine kinase signaling pathway"/>
    <property type="evidence" value="ECO:0007669"/>
    <property type="project" value="TreeGrafter"/>
</dbReference>
<evidence type="ECO:0000256" key="3">
    <source>
        <dbReference type="PROSITE-ProRule" id="PRU00191"/>
    </source>
</evidence>
<comment type="caution">
    <text evidence="7">The sequence shown here is derived from an EMBL/GenBank/DDBJ whole genome shotgun (WGS) entry which is preliminary data.</text>
</comment>
<dbReference type="InterPro" id="IPR011993">
    <property type="entry name" value="PH-like_dom_sf"/>
</dbReference>
<evidence type="ECO:0000313" key="7">
    <source>
        <dbReference type="EMBL" id="KAG5845278.1"/>
    </source>
</evidence>
<dbReference type="AlphaFoldDB" id="A0A9D3RW19"/>
<dbReference type="PANTHER" id="PTHR16186:SF10">
    <property type="entry name" value="SIGNAL-TRANSDUCING ADAPTOR PROTEIN 1"/>
    <property type="match status" value="1"/>
</dbReference>
<dbReference type="SUPFAM" id="SSF55550">
    <property type="entry name" value="SH2 domain"/>
    <property type="match status" value="1"/>
</dbReference>
<dbReference type="GO" id="GO:0035591">
    <property type="term" value="F:signaling adaptor activity"/>
    <property type="evidence" value="ECO:0007669"/>
    <property type="project" value="InterPro"/>
</dbReference>
<dbReference type="InterPro" id="IPR000980">
    <property type="entry name" value="SH2"/>
</dbReference>
<dbReference type="GO" id="GO:0050861">
    <property type="term" value="P:positive regulation of B cell receptor signaling pathway"/>
    <property type="evidence" value="ECO:0007669"/>
    <property type="project" value="TreeGrafter"/>
</dbReference>
<keyword evidence="8" id="KW-1185">Reference proteome</keyword>
<dbReference type="Gene3D" id="2.30.29.30">
    <property type="entry name" value="Pleckstrin-homology domain (PH domain)/Phosphotyrosine-binding domain (PTB)"/>
    <property type="match status" value="1"/>
</dbReference>
<name>A0A9D3RW19_ANGAN</name>
<gene>
    <name evidence="7" type="ORF">ANANG_G00137080</name>
</gene>
<dbReference type="InterPro" id="IPR039111">
    <property type="entry name" value="STAP1/STAP2"/>
</dbReference>
<feature type="domain" description="SH2" evidence="5">
    <location>
        <begin position="174"/>
        <end position="289"/>
    </location>
</feature>
<dbReference type="InterPro" id="IPR036860">
    <property type="entry name" value="SH2_dom_sf"/>
</dbReference>
<keyword evidence="2 3" id="KW-0727">SH2 domain</keyword>
<evidence type="ECO:0000313" key="8">
    <source>
        <dbReference type="Proteomes" id="UP001044222"/>
    </source>
</evidence>
<keyword evidence="1" id="KW-0597">Phosphoprotein</keyword>
<feature type="region of interest" description="Disordered" evidence="4">
    <location>
        <begin position="314"/>
        <end position="333"/>
    </location>
</feature>
<evidence type="ECO:0000259" key="6">
    <source>
        <dbReference type="PROSITE" id="PS50003"/>
    </source>
</evidence>
<dbReference type="SUPFAM" id="SSF50729">
    <property type="entry name" value="PH domain-like"/>
    <property type="match status" value="1"/>
</dbReference>
<proteinExistence type="predicted"/>
<evidence type="ECO:0000256" key="4">
    <source>
        <dbReference type="SAM" id="MobiDB-lite"/>
    </source>
</evidence>
<dbReference type="Gene3D" id="3.30.505.10">
    <property type="entry name" value="SH2 domain"/>
    <property type="match status" value="1"/>
</dbReference>
<reference evidence="7" key="1">
    <citation type="submission" date="2021-01" db="EMBL/GenBank/DDBJ databases">
        <title>A chromosome-scale assembly of European eel, Anguilla anguilla.</title>
        <authorList>
            <person name="Henkel C."/>
            <person name="Jong-Raadsen S.A."/>
            <person name="Dufour S."/>
            <person name="Weltzien F.-A."/>
            <person name="Palstra A.P."/>
            <person name="Pelster B."/>
            <person name="Spaink H.P."/>
            <person name="Van Den Thillart G.E."/>
            <person name="Jansen H."/>
            <person name="Zahm M."/>
            <person name="Klopp C."/>
            <person name="Cedric C."/>
            <person name="Louis A."/>
            <person name="Berthelot C."/>
            <person name="Parey E."/>
            <person name="Roest Crollius H."/>
            <person name="Montfort J."/>
            <person name="Robinson-Rechavi M."/>
            <person name="Bucao C."/>
            <person name="Bouchez O."/>
            <person name="Gislard M."/>
            <person name="Lluch J."/>
            <person name="Milhes M."/>
            <person name="Lampietro C."/>
            <person name="Lopez Roques C."/>
            <person name="Donnadieu C."/>
            <person name="Braasch I."/>
            <person name="Desvignes T."/>
            <person name="Postlethwait J."/>
            <person name="Bobe J."/>
            <person name="Guiguen Y."/>
            <person name="Dirks R."/>
        </authorList>
    </citation>
    <scope>NUCLEOTIDE SEQUENCE</scope>
    <source>
        <strain evidence="7">Tag_6206</strain>
        <tissue evidence="7">Liver</tissue>
    </source>
</reference>
<dbReference type="InterPro" id="IPR001849">
    <property type="entry name" value="PH_domain"/>
</dbReference>
<accession>A0A9D3RW19</accession>
<dbReference type="PROSITE" id="PS50003">
    <property type="entry name" value="PH_DOMAIN"/>
    <property type="match status" value="1"/>
</dbReference>
<dbReference type="PANTHER" id="PTHR16186">
    <property type="entry name" value="SIGNAL-TRANSDUCING ADAPTOR PROTEIN-RELATED"/>
    <property type="match status" value="1"/>
</dbReference>
<dbReference type="Pfam" id="PF00017">
    <property type="entry name" value="SH2"/>
    <property type="match status" value="1"/>
</dbReference>
<dbReference type="SMART" id="SM00252">
    <property type="entry name" value="SH2"/>
    <property type="match status" value="1"/>
</dbReference>
<evidence type="ECO:0000259" key="5">
    <source>
        <dbReference type="PROSITE" id="PS50001"/>
    </source>
</evidence>